<organism evidence="1 2">
    <name type="scientific">Aliiruegeria haliotis</name>
    <dbReference type="NCBI Taxonomy" id="1280846"/>
    <lineage>
        <taxon>Bacteria</taxon>
        <taxon>Pseudomonadati</taxon>
        <taxon>Pseudomonadota</taxon>
        <taxon>Alphaproteobacteria</taxon>
        <taxon>Rhodobacterales</taxon>
        <taxon>Roseobacteraceae</taxon>
        <taxon>Aliiruegeria</taxon>
    </lineage>
</organism>
<gene>
    <name evidence="1" type="ORF">CLV78_1212</name>
</gene>
<protein>
    <submittedName>
        <fullName evidence="1">Uncharacterized protein</fullName>
    </submittedName>
</protein>
<dbReference type="Proteomes" id="UP000239480">
    <property type="component" value="Unassembled WGS sequence"/>
</dbReference>
<proteinExistence type="predicted"/>
<name>A0A2T0REC8_9RHOB</name>
<sequence>MTALSAELHLVRGAANVRSGSRSVVFQWARQKTCAAENERKAGKAPDVIVCRNRKSGLLAVVVCTLSQRLQWSELT</sequence>
<evidence type="ECO:0000313" key="2">
    <source>
        <dbReference type="Proteomes" id="UP000239480"/>
    </source>
</evidence>
<keyword evidence="2" id="KW-1185">Reference proteome</keyword>
<accession>A0A2T0REC8</accession>
<dbReference type="AlphaFoldDB" id="A0A2T0REC8"/>
<evidence type="ECO:0000313" key="1">
    <source>
        <dbReference type="EMBL" id="PRY19513.1"/>
    </source>
</evidence>
<comment type="caution">
    <text evidence="1">The sequence shown here is derived from an EMBL/GenBank/DDBJ whole genome shotgun (WGS) entry which is preliminary data.</text>
</comment>
<reference evidence="1 2" key="1">
    <citation type="submission" date="2018-03" db="EMBL/GenBank/DDBJ databases">
        <title>Genomic Encyclopedia of Archaeal and Bacterial Type Strains, Phase II (KMG-II): from individual species to whole genera.</title>
        <authorList>
            <person name="Goeker M."/>
        </authorList>
    </citation>
    <scope>NUCLEOTIDE SEQUENCE [LARGE SCALE GENOMIC DNA]</scope>
    <source>
        <strain evidence="1 2">DSM 29328</strain>
    </source>
</reference>
<dbReference type="EMBL" id="PVTD01000021">
    <property type="protein sequence ID" value="PRY19513.1"/>
    <property type="molecule type" value="Genomic_DNA"/>
</dbReference>